<gene>
    <name evidence="3" type="ORF">LY79DRAFT_588270</name>
</gene>
<accession>A0AAD8V7R6</accession>
<dbReference type="InterPro" id="IPR024630">
    <property type="entry name" value="Stc1"/>
</dbReference>
<dbReference type="EMBL" id="JAHLJV010000013">
    <property type="protein sequence ID" value="KAK1596134.1"/>
    <property type="molecule type" value="Genomic_DNA"/>
</dbReference>
<dbReference type="Pfam" id="PF12898">
    <property type="entry name" value="Stc1"/>
    <property type="match status" value="1"/>
</dbReference>
<dbReference type="GeneID" id="85445137"/>
<reference evidence="3" key="1">
    <citation type="submission" date="2021-06" db="EMBL/GenBank/DDBJ databases">
        <title>Comparative genomics, transcriptomics and evolutionary studies reveal genomic signatures of adaptation to plant cell wall in hemibiotrophic fungi.</title>
        <authorList>
            <consortium name="DOE Joint Genome Institute"/>
            <person name="Baroncelli R."/>
            <person name="Diaz J.F."/>
            <person name="Benocci T."/>
            <person name="Peng M."/>
            <person name="Battaglia E."/>
            <person name="Haridas S."/>
            <person name="Andreopoulos W."/>
            <person name="Labutti K."/>
            <person name="Pangilinan J."/>
            <person name="Floch G.L."/>
            <person name="Makela M.R."/>
            <person name="Henrissat B."/>
            <person name="Grigoriev I.V."/>
            <person name="Crouch J.A."/>
            <person name="De Vries R.P."/>
            <person name="Sukno S.A."/>
            <person name="Thon M.R."/>
        </authorList>
    </citation>
    <scope>NUCLEOTIDE SEQUENCE</scope>
    <source>
        <strain evidence="3">CBS 125086</strain>
    </source>
</reference>
<evidence type="ECO:0000256" key="1">
    <source>
        <dbReference type="SAM" id="MobiDB-lite"/>
    </source>
</evidence>
<feature type="region of interest" description="Disordered" evidence="1">
    <location>
        <begin position="182"/>
        <end position="214"/>
    </location>
</feature>
<evidence type="ECO:0000313" key="3">
    <source>
        <dbReference type="EMBL" id="KAK1596134.1"/>
    </source>
</evidence>
<feature type="compositionally biased region" description="Basic and acidic residues" evidence="1">
    <location>
        <begin position="316"/>
        <end position="335"/>
    </location>
</feature>
<comment type="caution">
    <text evidence="3">The sequence shown here is derived from an EMBL/GenBank/DDBJ whole genome shotgun (WGS) entry which is preliminary data.</text>
</comment>
<proteinExistence type="predicted"/>
<dbReference type="RefSeq" id="XP_060417053.1">
    <property type="nucleotide sequence ID" value="XM_060560897.1"/>
</dbReference>
<protein>
    <recommendedName>
        <fullName evidence="2">Stc1 domain-containing protein</fullName>
    </recommendedName>
</protein>
<dbReference type="Proteomes" id="UP001230504">
    <property type="component" value="Unassembled WGS sequence"/>
</dbReference>
<sequence>MTSNGQKLPDQFRCKTGGEWKPWSSFSAKQQKLVQNKLNRRVRIDAANTGMICRIHSGEPVKELQCEGPCNRIRALDQFSKNNRSNGVNICKACQHWVNTQEPGYAPWGGPNTDLDPLEENDDFETRLPTEPSDIFDLHDYRPLAPITGTDGLTKLEDDEAGAPSLKFAGLIINHARKNIAPPHLDTESVTSTRRASGSTISESPSQPTPEDLGETSLWLSQAKIAQPQPQTSGRVTYNAWDSNGRQYQMSKTPTVQSGRSSMMSGMTPASSSRGQSLGNSCRETALNSRPQSITNIRTQNSTNTSKPATGGTWDTKGRSSDRKYLTEKEHRELQRNMPQRQVNAPYGIGEDDSDDDE</sequence>
<evidence type="ECO:0000259" key="2">
    <source>
        <dbReference type="Pfam" id="PF12898"/>
    </source>
</evidence>
<name>A0AAD8V7R6_9PEZI</name>
<evidence type="ECO:0000313" key="4">
    <source>
        <dbReference type="Proteomes" id="UP001230504"/>
    </source>
</evidence>
<organism evidence="3 4">
    <name type="scientific">Colletotrichum navitas</name>
    <dbReference type="NCBI Taxonomy" id="681940"/>
    <lineage>
        <taxon>Eukaryota</taxon>
        <taxon>Fungi</taxon>
        <taxon>Dikarya</taxon>
        <taxon>Ascomycota</taxon>
        <taxon>Pezizomycotina</taxon>
        <taxon>Sordariomycetes</taxon>
        <taxon>Hypocreomycetidae</taxon>
        <taxon>Glomerellales</taxon>
        <taxon>Glomerellaceae</taxon>
        <taxon>Colletotrichum</taxon>
        <taxon>Colletotrichum graminicola species complex</taxon>
    </lineage>
</organism>
<feature type="compositionally biased region" description="Polar residues" evidence="1">
    <location>
        <begin position="228"/>
        <end position="308"/>
    </location>
</feature>
<dbReference type="AlphaFoldDB" id="A0AAD8V7R6"/>
<feature type="region of interest" description="Disordered" evidence="1">
    <location>
        <begin position="226"/>
        <end position="358"/>
    </location>
</feature>
<feature type="compositionally biased region" description="Polar residues" evidence="1">
    <location>
        <begin position="188"/>
        <end position="206"/>
    </location>
</feature>
<feature type="domain" description="Stc1" evidence="2">
    <location>
        <begin position="13"/>
        <end position="96"/>
    </location>
</feature>
<keyword evidence="4" id="KW-1185">Reference proteome</keyword>